<dbReference type="RefSeq" id="WP_102942391.1">
    <property type="nucleotide sequence ID" value="NZ_AP024894.1"/>
</dbReference>
<gene>
    <name evidence="2" type="ORF">SBW85_20065</name>
</gene>
<feature type="transmembrane region" description="Helical" evidence="1">
    <location>
        <begin position="45"/>
        <end position="66"/>
    </location>
</feature>
<dbReference type="EMBL" id="JAWRCN010000002">
    <property type="protein sequence ID" value="MDW6020003.1"/>
    <property type="molecule type" value="Genomic_DNA"/>
</dbReference>
<dbReference type="InterPro" id="IPR045644">
    <property type="entry name" value="DUF6404"/>
</dbReference>
<protein>
    <submittedName>
        <fullName evidence="2">DUF6404 family protein</fullName>
    </submittedName>
</protein>
<dbReference type="Pfam" id="PF19942">
    <property type="entry name" value="DUF6404"/>
    <property type="match status" value="1"/>
</dbReference>
<keyword evidence="1" id="KW-1133">Transmembrane helix</keyword>
<name>A0ABU4IP36_9VIBR</name>
<sequence>MSNNFDVKYKNAKNELKSKGIKVVVYVELLNKFGLKIKPFHYDGFMCNVVKIYPAWLFIFYVFSLINSNNYYLYELFFYPLVCSIILSFFYFYQRVSKNIKKWEDL</sequence>
<dbReference type="Proteomes" id="UP001272325">
    <property type="component" value="Unassembled WGS sequence"/>
</dbReference>
<proteinExistence type="predicted"/>
<comment type="caution">
    <text evidence="2">The sequence shown here is derived from an EMBL/GenBank/DDBJ whole genome shotgun (WGS) entry which is preliminary data.</text>
</comment>
<feature type="transmembrane region" description="Helical" evidence="1">
    <location>
        <begin position="72"/>
        <end position="93"/>
    </location>
</feature>
<keyword evidence="3" id="KW-1185">Reference proteome</keyword>
<evidence type="ECO:0000313" key="2">
    <source>
        <dbReference type="EMBL" id="MDW6020003.1"/>
    </source>
</evidence>
<reference evidence="2 3" key="1">
    <citation type="submission" date="2023-11" db="EMBL/GenBank/DDBJ databases">
        <title>Plant-associative lifestyle of Vibrio porteresiae and its evolutionary dynamics.</title>
        <authorList>
            <person name="Rameshkumar N."/>
            <person name="Kirti K."/>
        </authorList>
    </citation>
    <scope>NUCLEOTIDE SEQUENCE [LARGE SCALE GENOMIC DNA]</scope>
    <source>
        <strain evidence="2 3">MSSRF60</strain>
    </source>
</reference>
<accession>A0ABU4IP36</accession>
<evidence type="ECO:0000313" key="3">
    <source>
        <dbReference type="Proteomes" id="UP001272325"/>
    </source>
</evidence>
<keyword evidence="1" id="KW-0472">Membrane</keyword>
<keyword evidence="1" id="KW-0812">Transmembrane</keyword>
<organism evidence="2 3">
    <name type="scientific">Vibrio plantisponsor</name>
    <dbReference type="NCBI Taxonomy" id="664643"/>
    <lineage>
        <taxon>Bacteria</taxon>
        <taxon>Pseudomonadati</taxon>
        <taxon>Pseudomonadota</taxon>
        <taxon>Gammaproteobacteria</taxon>
        <taxon>Vibrionales</taxon>
        <taxon>Vibrionaceae</taxon>
        <taxon>Vibrio</taxon>
    </lineage>
</organism>
<evidence type="ECO:0000256" key="1">
    <source>
        <dbReference type="SAM" id="Phobius"/>
    </source>
</evidence>